<name>A0A0B7AVV9_9EUPU</name>
<feature type="region of interest" description="Disordered" evidence="1">
    <location>
        <begin position="275"/>
        <end position="404"/>
    </location>
</feature>
<organism evidence="2">
    <name type="scientific">Arion vulgaris</name>
    <dbReference type="NCBI Taxonomy" id="1028688"/>
    <lineage>
        <taxon>Eukaryota</taxon>
        <taxon>Metazoa</taxon>
        <taxon>Spiralia</taxon>
        <taxon>Lophotrochozoa</taxon>
        <taxon>Mollusca</taxon>
        <taxon>Gastropoda</taxon>
        <taxon>Heterobranchia</taxon>
        <taxon>Euthyneura</taxon>
        <taxon>Panpulmonata</taxon>
        <taxon>Eupulmonata</taxon>
        <taxon>Stylommatophora</taxon>
        <taxon>Helicina</taxon>
        <taxon>Arionoidea</taxon>
        <taxon>Arionidae</taxon>
        <taxon>Arion</taxon>
    </lineage>
</organism>
<feature type="non-terminal residue" evidence="2">
    <location>
        <position position="404"/>
    </location>
</feature>
<accession>A0A0B7AVV9</accession>
<dbReference type="AlphaFoldDB" id="A0A0B7AVV9"/>
<reference evidence="2" key="1">
    <citation type="submission" date="2014-12" db="EMBL/GenBank/DDBJ databases">
        <title>Insight into the proteome of Arion vulgaris.</title>
        <authorList>
            <person name="Aradska J."/>
            <person name="Bulat T."/>
            <person name="Smidak R."/>
            <person name="Sarate P."/>
            <person name="Gangsoo J."/>
            <person name="Sialana F."/>
            <person name="Bilban M."/>
            <person name="Lubec G."/>
        </authorList>
    </citation>
    <scope>NUCLEOTIDE SEQUENCE</scope>
    <source>
        <tissue evidence="2">Skin</tissue>
    </source>
</reference>
<evidence type="ECO:0000313" key="2">
    <source>
        <dbReference type="EMBL" id="CEK84953.1"/>
    </source>
</evidence>
<feature type="compositionally biased region" description="Polar residues" evidence="1">
    <location>
        <begin position="383"/>
        <end position="404"/>
    </location>
</feature>
<sequence>ATKRRLYHPAPTTIASDQKTRKKLVQGRLVTGTEHLNSRDTHLVQGHIVGLDESSEDPSIHPVESLPMQTENMSPRPQPLPCLDLSDTDADNTDTSHTNKPKSVIVFDASQHSPLGAELEVVVAYEASPARVICHNPGKLERSFLEESRAGNHSGGDGPNWHVKVDRLQNVSDFAPRSEKLSQSHLFDDREHLKHFKEANDRPYDTSGHYISNKMTGSFDASGTYISQRNRGIIEEILAQELGNSNVDAISLHSETSPLSSHFLTHFAASSDKFQHQSETRFSESPLRSRLTQLHTGSSGRIGSSQNKQNERNVNSKNRTSSSFPQPKFEDESDASTDRVPVKETMQMRDEFSDSETCSLHEYVIPNKSGSKDVDFDKKETIFSKSGQDGNQTEVPQSVTKKKM</sequence>
<feature type="compositionally biased region" description="Polar residues" evidence="1">
    <location>
        <begin position="290"/>
        <end position="325"/>
    </location>
</feature>
<feature type="region of interest" description="Disordered" evidence="1">
    <location>
        <begin position="52"/>
        <end position="80"/>
    </location>
</feature>
<feature type="compositionally biased region" description="Basic and acidic residues" evidence="1">
    <location>
        <begin position="370"/>
        <end position="382"/>
    </location>
</feature>
<gene>
    <name evidence="2" type="primary">ORF145444</name>
</gene>
<protein>
    <submittedName>
        <fullName evidence="2">Uncharacterized protein</fullName>
    </submittedName>
</protein>
<evidence type="ECO:0000256" key="1">
    <source>
        <dbReference type="SAM" id="MobiDB-lite"/>
    </source>
</evidence>
<dbReference type="EMBL" id="HACG01038088">
    <property type="protein sequence ID" value="CEK84953.1"/>
    <property type="molecule type" value="Transcribed_RNA"/>
</dbReference>
<feature type="non-terminal residue" evidence="2">
    <location>
        <position position="1"/>
    </location>
</feature>
<proteinExistence type="predicted"/>
<feature type="compositionally biased region" description="Basic and acidic residues" evidence="1">
    <location>
        <begin position="336"/>
        <end position="352"/>
    </location>
</feature>